<evidence type="ECO:0000256" key="6">
    <source>
        <dbReference type="HAMAP-Rule" id="MF_01844"/>
    </source>
</evidence>
<dbReference type="NCBIfam" id="TIGR00773">
    <property type="entry name" value="NhaA"/>
    <property type="match status" value="1"/>
</dbReference>
<evidence type="ECO:0000313" key="8">
    <source>
        <dbReference type="Proteomes" id="UP000204551"/>
    </source>
</evidence>
<name>A0A221UYA0_9FLAO</name>
<keyword evidence="6" id="KW-0813">Transport</keyword>
<comment type="subcellular location">
    <subcellularLocation>
        <location evidence="1">Cell inner membrane</location>
        <topology evidence="1">Multi-pass membrane protein</topology>
    </subcellularLocation>
    <subcellularLocation>
        <location evidence="6">Cell membrane</location>
        <topology evidence="6">Multi-pass membrane protein</topology>
    </subcellularLocation>
</comment>
<feature type="transmembrane region" description="Helical" evidence="6">
    <location>
        <begin position="430"/>
        <end position="447"/>
    </location>
</feature>
<dbReference type="eggNOG" id="COG3004">
    <property type="taxonomic scope" value="Bacteria"/>
</dbReference>
<dbReference type="Proteomes" id="UP000204551">
    <property type="component" value="Chromosome"/>
</dbReference>
<gene>
    <name evidence="6" type="primary">nhaA</name>
    <name evidence="7" type="ORF">AREALGSMS7_02906</name>
</gene>
<dbReference type="Gene3D" id="1.20.1530.10">
    <property type="entry name" value="Na+/H+ antiporter like domain"/>
    <property type="match status" value="1"/>
</dbReference>
<dbReference type="EMBL" id="CP022515">
    <property type="protein sequence ID" value="ASO06339.1"/>
    <property type="molecule type" value="Genomic_DNA"/>
</dbReference>
<evidence type="ECO:0000313" key="7">
    <source>
        <dbReference type="EMBL" id="ASO06339.1"/>
    </source>
</evidence>
<accession>A0A221UYA0</accession>
<keyword evidence="4 6" id="KW-1133">Transmembrane helix</keyword>
<feature type="transmembrane region" description="Helical" evidence="6">
    <location>
        <begin position="125"/>
        <end position="143"/>
    </location>
</feature>
<feature type="transmembrane region" description="Helical" evidence="6">
    <location>
        <begin position="6"/>
        <end position="24"/>
    </location>
</feature>
<evidence type="ECO:0000256" key="5">
    <source>
        <dbReference type="ARBA" id="ARBA00023136"/>
    </source>
</evidence>
<evidence type="ECO:0000256" key="1">
    <source>
        <dbReference type="ARBA" id="ARBA00004429"/>
    </source>
</evidence>
<dbReference type="InterPro" id="IPR023171">
    <property type="entry name" value="Na/H_antiporter_dom_sf"/>
</dbReference>
<keyword evidence="3 6" id="KW-0812">Transmembrane</keyword>
<evidence type="ECO:0000256" key="2">
    <source>
        <dbReference type="ARBA" id="ARBA00022475"/>
    </source>
</evidence>
<dbReference type="STRING" id="616991.GCA_000733925_01277"/>
<evidence type="ECO:0000256" key="3">
    <source>
        <dbReference type="ARBA" id="ARBA00022692"/>
    </source>
</evidence>
<dbReference type="PANTHER" id="PTHR30341">
    <property type="entry name" value="SODIUM ION/PROTON ANTIPORTER NHAA-RELATED"/>
    <property type="match status" value="1"/>
</dbReference>
<comment type="function">
    <text evidence="6">Na(+)/H(+) antiporter that extrudes sodium in exchange for external protons.</text>
</comment>
<dbReference type="HAMAP" id="MF_01844">
    <property type="entry name" value="NhaA"/>
    <property type="match status" value="1"/>
</dbReference>
<evidence type="ECO:0000256" key="4">
    <source>
        <dbReference type="ARBA" id="ARBA00022989"/>
    </source>
</evidence>
<keyword evidence="5 6" id="KW-0472">Membrane</keyword>
<feature type="transmembrane region" description="Helical" evidence="6">
    <location>
        <begin position="36"/>
        <end position="57"/>
    </location>
</feature>
<dbReference type="KEGG" id="aalg:AREALGSMS7_02906"/>
<keyword evidence="6" id="KW-0050">Antiport</keyword>
<reference evidence="7 8" key="1">
    <citation type="submission" date="2017-07" db="EMBL/GenBank/DDBJ databases">
        <title>Genome Sequence of Arenibacter algicola Strain SMS7 Isolated from a culture of the Diatom Skeletonema marinoi.</title>
        <authorList>
            <person name="Topel M."/>
            <person name="Pinder M.I.M."/>
            <person name="Johansson O.N."/>
            <person name="Kourtchenko O."/>
            <person name="Godhe A."/>
            <person name="Clarke A.K."/>
        </authorList>
    </citation>
    <scope>NUCLEOTIDE SEQUENCE [LARGE SCALE GENOMIC DNA]</scope>
    <source>
        <strain evidence="7 8">SMS7</strain>
    </source>
</reference>
<comment type="similarity">
    <text evidence="6">Belongs to the NhaA Na(+)/H(+) (TC 2.A.33) antiporter family.</text>
</comment>
<feature type="transmembrane region" description="Helical" evidence="6">
    <location>
        <begin position="86"/>
        <end position="104"/>
    </location>
</feature>
<dbReference type="InterPro" id="IPR004670">
    <property type="entry name" value="NhaA"/>
</dbReference>
<feature type="transmembrane region" description="Helical" evidence="6">
    <location>
        <begin position="232"/>
        <end position="250"/>
    </location>
</feature>
<keyword evidence="6" id="KW-0915">Sodium</keyword>
<feature type="transmembrane region" description="Helical" evidence="6">
    <location>
        <begin position="360"/>
        <end position="380"/>
    </location>
</feature>
<dbReference type="AlphaFoldDB" id="A0A221UYA0"/>
<dbReference type="Pfam" id="PF06965">
    <property type="entry name" value="Na_H_antiport_1"/>
    <property type="match status" value="1"/>
</dbReference>
<feature type="transmembrane region" description="Helical" evidence="6">
    <location>
        <begin position="207"/>
        <end position="225"/>
    </location>
</feature>
<feature type="transmembrane region" description="Helical" evidence="6">
    <location>
        <begin position="328"/>
        <end position="348"/>
    </location>
</feature>
<sequence length="457" mass="50738">MLFKAFMYFYIYDLFVHLHLNFMIKRIILTPFQKFVKIESLSGILLFSATLIAMIWANSGFSDSYNSLWQYKIGVGSETFQLTKPLILWINDGLMALFFFLIGLEIKRELLIGELNGLRKAMFPLFAAIGGMIFPLLLFLYLNDSPQTAQGWGIPMATDIAFSLAILKLLGDRVPLSLKIFLTAFAIVDDLGAVMVIAIFYSGGVDWLLILYALIPLLTLSFLGFKGVYSKYWTVILGVIIWVLFLKSGIHPTIAGVLVAFTVPIRQKIDMQYFKENLSKIMTGIAQSNNENVPVLSNEQIGHMDDLEDLTDKFTSPLQKLEHRLHGWVAYFIMPIFALANAGVVFGTNMELNTSLMMNIAIALFLGKLVGVTLLSWIGIKLKIAVLPEDINFLQISGIAILAGVGFTMSIFIANLAFASNVIFIDSAKVGILIGSVVSGLVGYLILRWSGGKEKGH</sequence>
<protein>
    <recommendedName>
        <fullName evidence="6">Na(+)/H(+) antiporter NhaA</fullName>
    </recommendedName>
    <alternativeName>
        <fullName evidence="6">Sodium/proton antiporter NhaA</fullName>
    </alternativeName>
</protein>
<dbReference type="PANTHER" id="PTHR30341:SF0">
    <property type="entry name" value="NA(+)_H(+) ANTIPORTER NHAA"/>
    <property type="match status" value="1"/>
</dbReference>
<organism evidence="7 8">
    <name type="scientific">Arenibacter algicola</name>
    <dbReference type="NCBI Taxonomy" id="616991"/>
    <lineage>
        <taxon>Bacteria</taxon>
        <taxon>Pseudomonadati</taxon>
        <taxon>Bacteroidota</taxon>
        <taxon>Flavobacteriia</taxon>
        <taxon>Flavobacteriales</taxon>
        <taxon>Flavobacteriaceae</taxon>
        <taxon>Arenibacter</taxon>
    </lineage>
</organism>
<dbReference type="GO" id="GO:0015385">
    <property type="term" value="F:sodium:proton antiporter activity"/>
    <property type="evidence" value="ECO:0007669"/>
    <property type="project" value="UniProtKB-UniRule"/>
</dbReference>
<dbReference type="GO" id="GO:0005886">
    <property type="term" value="C:plasma membrane"/>
    <property type="evidence" value="ECO:0007669"/>
    <property type="project" value="UniProtKB-SubCell"/>
</dbReference>
<keyword evidence="6" id="KW-0406">Ion transport</keyword>
<dbReference type="GO" id="GO:0006885">
    <property type="term" value="P:regulation of pH"/>
    <property type="evidence" value="ECO:0007669"/>
    <property type="project" value="UniProtKB-UniRule"/>
</dbReference>
<proteinExistence type="inferred from homology"/>
<keyword evidence="2 6" id="KW-1003">Cell membrane</keyword>
<feature type="transmembrane region" description="Helical" evidence="6">
    <location>
        <begin position="182"/>
        <end position="201"/>
    </location>
</feature>
<comment type="catalytic activity">
    <reaction evidence="6">
        <text>Na(+)(in) + 2 H(+)(out) = Na(+)(out) + 2 H(+)(in)</text>
        <dbReference type="Rhea" id="RHEA:29251"/>
        <dbReference type="ChEBI" id="CHEBI:15378"/>
        <dbReference type="ChEBI" id="CHEBI:29101"/>
    </reaction>
</comment>
<feature type="transmembrane region" description="Helical" evidence="6">
    <location>
        <begin position="392"/>
        <end position="418"/>
    </location>
</feature>
<keyword evidence="6" id="KW-0739">Sodium transport</keyword>